<dbReference type="RefSeq" id="WP_343164242.1">
    <property type="nucleotide sequence ID" value="NZ_JBHRSV010000019.1"/>
</dbReference>
<dbReference type="Gene3D" id="3.50.50.60">
    <property type="entry name" value="FAD/NAD(P)-binding domain"/>
    <property type="match status" value="1"/>
</dbReference>
<dbReference type="Proteomes" id="UP001595379">
    <property type="component" value="Unassembled WGS sequence"/>
</dbReference>
<comment type="caution">
    <text evidence="4">The sequence shown here is derived from an EMBL/GenBank/DDBJ whole genome shotgun (WGS) entry which is preliminary data.</text>
</comment>
<name>A0ABV6ZY61_9PROT</name>
<dbReference type="PANTHER" id="PTHR13789:SF309">
    <property type="entry name" value="PUTATIVE (AFU_ORTHOLOGUE AFUA_6G14510)-RELATED"/>
    <property type="match status" value="1"/>
</dbReference>
<protein>
    <submittedName>
        <fullName evidence="4">NAD(P)/FAD-dependent oxidoreductase</fullName>
    </submittedName>
</protein>
<keyword evidence="5" id="KW-1185">Reference proteome</keyword>
<dbReference type="Pfam" id="PF01494">
    <property type="entry name" value="FAD_binding_3"/>
    <property type="match status" value="1"/>
</dbReference>
<evidence type="ECO:0000259" key="3">
    <source>
        <dbReference type="Pfam" id="PF01494"/>
    </source>
</evidence>
<evidence type="ECO:0000313" key="5">
    <source>
        <dbReference type="Proteomes" id="UP001595379"/>
    </source>
</evidence>
<keyword evidence="1" id="KW-0560">Oxidoreductase</keyword>
<proteinExistence type="predicted"/>
<dbReference type="InterPro" id="IPR050493">
    <property type="entry name" value="FAD-dep_Monooxygenase_BioMet"/>
</dbReference>
<evidence type="ECO:0000256" key="1">
    <source>
        <dbReference type="ARBA" id="ARBA00023002"/>
    </source>
</evidence>
<feature type="domain" description="FAD-binding" evidence="3">
    <location>
        <begin position="2"/>
        <end position="319"/>
    </location>
</feature>
<reference evidence="5" key="1">
    <citation type="journal article" date="2019" name="Int. J. Syst. Evol. Microbiol.">
        <title>The Global Catalogue of Microorganisms (GCM) 10K type strain sequencing project: providing services to taxonomists for standard genome sequencing and annotation.</title>
        <authorList>
            <consortium name="The Broad Institute Genomics Platform"/>
            <consortium name="The Broad Institute Genome Sequencing Center for Infectious Disease"/>
            <person name="Wu L."/>
            <person name="Ma J."/>
        </authorList>
    </citation>
    <scope>NUCLEOTIDE SEQUENCE [LARGE SCALE GENOMIC DNA]</scope>
    <source>
        <strain evidence="5">KCTC 52487</strain>
    </source>
</reference>
<gene>
    <name evidence="4" type="ORF">ACFOOR_10075</name>
</gene>
<dbReference type="InterPro" id="IPR036188">
    <property type="entry name" value="FAD/NAD-bd_sf"/>
</dbReference>
<dbReference type="EMBL" id="JBHRSV010000019">
    <property type="protein sequence ID" value="MFC2926450.1"/>
    <property type="molecule type" value="Genomic_DNA"/>
</dbReference>
<organism evidence="4 5">
    <name type="scientific">Hyphobacterium vulgare</name>
    <dbReference type="NCBI Taxonomy" id="1736751"/>
    <lineage>
        <taxon>Bacteria</taxon>
        <taxon>Pseudomonadati</taxon>
        <taxon>Pseudomonadota</taxon>
        <taxon>Alphaproteobacteria</taxon>
        <taxon>Maricaulales</taxon>
        <taxon>Maricaulaceae</taxon>
        <taxon>Hyphobacterium</taxon>
    </lineage>
</organism>
<accession>A0ABV6ZY61</accession>
<sequence length="400" mass="43620">MRVAIAGCGIAGLAAASALARAGHDVTLYERFSEPRPLGAGLLLQPSGLAALRWLGLEPAACQAGARIERLYGRTPAGRRVMDLRYAEAAADDHGVGIHRASLFGLLHTSALEAGARIETGAEIAGLTEGGQPRFILANEDETPPADLAVIADGTHSTLRRAICPGARERLYPWGAVWAVVEDRDGRWTREGELAQIYRGCEVMIGILPVGRDPLHPDRDASVSLFWSLRPADEPAWRTDGLSAFRRQLNRHWPESATLLDGEADLSGFSLATYRDIRCSRWHRGQAVLIGDAAHGTSPQLGQGANLALGDAVALADTLEPGRLLHPVLTRFENRRRPTVRFYSWASWALTPLFQSRSRFLAFWRDLLFGPLSRLPVIRNIMAATLTGRGAFPPWGGNRR</sequence>
<evidence type="ECO:0000256" key="2">
    <source>
        <dbReference type="ARBA" id="ARBA00023033"/>
    </source>
</evidence>
<dbReference type="PANTHER" id="PTHR13789">
    <property type="entry name" value="MONOOXYGENASE"/>
    <property type="match status" value="1"/>
</dbReference>
<dbReference type="Gene3D" id="3.30.9.10">
    <property type="entry name" value="D-Amino Acid Oxidase, subunit A, domain 2"/>
    <property type="match status" value="1"/>
</dbReference>
<keyword evidence="2" id="KW-0503">Monooxygenase</keyword>
<dbReference type="PRINTS" id="PR00420">
    <property type="entry name" value="RNGMNOXGNASE"/>
</dbReference>
<evidence type="ECO:0000313" key="4">
    <source>
        <dbReference type="EMBL" id="MFC2926450.1"/>
    </source>
</evidence>
<dbReference type="InterPro" id="IPR002938">
    <property type="entry name" value="FAD-bd"/>
</dbReference>
<dbReference type="SUPFAM" id="SSF51905">
    <property type="entry name" value="FAD/NAD(P)-binding domain"/>
    <property type="match status" value="1"/>
</dbReference>